<feature type="transmembrane region" description="Helical" evidence="6">
    <location>
        <begin position="232"/>
        <end position="254"/>
    </location>
</feature>
<evidence type="ECO:0000256" key="3">
    <source>
        <dbReference type="ARBA" id="ARBA00022989"/>
    </source>
</evidence>
<comment type="subcellular location">
    <subcellularLocation>
        <location evidence="1">Membrane</location>
        <topology evidence="1">Multi-pass membrane protein</topology>
    </subcellularLocation>
</comment>
<keyword evidence="3 6" id="KW-1133">Transmembrane helix</keyword>
<dbReference type="PANTHER" id="PTHR23507">
    <property type="entry name" value="ZGC:174356"/>
    <property type="match status" value="1"/>
</dbReference>
<feature type="transmembrane region" description="Helical" evidence="6">
    <location>
        <begin position="137"/>
        <end position="157"/>
    </location>
</feature>
<feature type="transmembrane region" description="Helical" evidence="6">
    <location>
        <begin position="260"/>
        <end position="280"/>
    </location>
</feature>
<dbReference type="InterPro" id="IPR011701">
    <property type="entry name" value="MFS"/>
</dbReference>
<organism evidence="7 8">
    <name type="scientific">Podospora aff. communis PSN243</name>
    <dbReference type="NCBI Taxonomy" id="3040156"/>
    <lineage>
        <taxon>Eukaryota</taxon>
        <taxon>Fungi</taxon>
        <taxon>Dikarya</taxon>
        <taxon>Ascomycota</taxon>
        <taxon>Pezizomycotina</taxon>
        <taxon>Sordariomycetes</taxon>
        <taxon>Sordariomycetidae</taxon>
        <taxon>Sordariales</taxon>
        <taxon>Podosporaceae</taxon>
        <taxon>Podospora</taxon>
    </lineage>
</organism>
<feature type="transmembrane region" description="Helical" evidence="6">
    <location>
        <begin position="68"/>
        <end position="87"/>
    </location>
</feature>
<feature type="transmembrane region" description="Helical" evidence="6">
    <location>
        <begin position="394"/>
        <end position="412"/>
    </location>
</feature>
<sequence length="553" mass="59532">MAKSRDCATADDMVQDDNPRRSGAGGPSTFEDAAATAVVEEQTPLLGQQQSQVQDELDQLRVQLRPKVTVLCFLLLIMLELGAGMAAPPTNSMMEKILCSQIHPESSRESTLPWGQGGADDPCKSPDVQGCLAMLRGWYYTFEAIPGLLCAVPYGILSDCWGRKPVLVLGVLGFSLSAGFNLVVFLLSDFIPLRVTWFGALFLFIGGTAQMVVAMLYTFLADVTPVAERATVFFQIAAAFLVSNMIASALAGVLMAKSDWLALDISIALLFFGLPLGFAFPETLHLHASRMKKARQERLDRRANLESAGGAEEEEEGVFASKRTVVQDLWLKARDSLAEVWEFVLGNKSLSFLILSTVFVILGKFVTEMLLQYATKRYGWTWSGATLLLTVRSAASLVTLLGLLPLAGRLCVARFGMSSMSKDLWLARLSGAFGVIGCLIIALAGSGEILCVGLVWLSLGVGLSQLTRSLLNSLIEEHHVGIVNSLMSLMEQGGVMLAGPLLGKSLSVGMELGGPWIGLPFMVAAVFLTAATTIVCLFRLPARARSVPAGIER</sequence>
<evidence type="ECO:0000256" key="4">
    <source>
        <dbReference type="ARBA" id="ARBA00023136"/>
    </source>
</evidence>
<accession>A0AAV9GPC8</accession>
<feature type="transmembrane region" description="Helical" evidence="6">
    <location>
        <begin position="433"/>
        <end position="459"/>
    </location>
</feature>
<proteinExistence type="predicted"/>
<reference evidence="7" key="2">
    <citation type="submission" date="2023-05" db="EMBL/GenBank/DDBJ databases">
        <authorList>
            <consortium name="Lawrence Berkeley National Laboratory"/>
            <person name="Steindorff A."/>
            <person name="Hensen N."/>
            <person name="Bonometti L."/>
            <person name="Westerberg I."/>
            <person name="Brannstrom I.O."/>
            <person name="Guillou S."/>
            <person name="Cros-Aarteil S."/>
            <person name="Calhoun S."/>
            <person name="Haridas S."/>
            <person name="Kuo A."/>
            <person name="Mondo S."/>
            <person name="Pangilinan J."/>
            <person name="Riley R."/>
            <person name="Labutti K."/>
            <person name="Andreopoulos B."/>
            <person name="Lipzen A."/>
            <person name="Chen C."/>
            <person name="Yanf M."/>
            <person name="Daum C."/>
            <person name="Ng V."/>
            <person name="Clum A."/>
            <person name="Ohm R."/>
            <person name="Martin F."/>
            <person name="Silar P."/>
            <person name="Natvig D."/>
            <person name="Lalanne C."/>
            <person name="Gautier V."/>
            <person name="Ament-Velasquez S.L."/>
            <person name="Kruys A."/>
            <person name="Hutchinson M.I."/>
            <person name="Powell A.J."/>
            <person name="Barry K."/>
            <person name="Miller A.N."/>
            <person name="Grigoriev I.V."/>
            <person name="Debuchy R."/>
            <person name="Gladieux P."/>
            <person name="Thoren M.H."/>
            <person name="Johannesson H."/>
        </authorList>
    </citation>
    <scope>NUCLEOTIDE SEQUENCE</scope>
    <source>
        <strain evidence="7">PSN243</strain>
    </source>
</reference>
<gene>
    <name evidence="7" type="ORF">QBC34DRAFT_448884</name>
</gene>
<evidence type="ECO:0000256" key="5">
    <source>
        <dbReference type="SAM" id="MobiDB-lite"/>
    </source>
</evidence>
<evidence type="ECO:0000256" key="6">
    <source>
        <dbReference type="SAM" id="Phobius"/>
    </source>
</evidence>
<reference evidence="7" key="1">
    <citation type="journal article" date="2023" name="Mol. Phylogenet. Evol.">
        <title>Genome-scale phylogeny and comparative genomics of the fungal order Sordariales.</title>
        <authorList>
            <person name="Hensen N."/>
            <person name="Bonometti L."/>
            <person name="Westerberg I."/>
            <person name="Brannstrom I.O."/>
            <person name="Guillou S."/>
            <person name="Cros-Aarteil S."/>
            <person name="Calhoun S."/>
            <person name="Haridas S."/>
            <person name="Kuo A."/>
            <person name="Mondo S."/>
            <person name="Pangilinan J."/>
            <person name="Riley R."/>
            <person name="LaButti K."/>
            <person name="Andreopoulos B."/>
            <person name="Lipzen A."/>
            <person name="Chen C."/>
            <person name="Yan M."/>
            <person name="Daum C."/>
            <person name="Ng V."/>
            <person name="Clum A."/>
            <person name="Steindorff A."/>
            <person name="Ohm R.A."/>
            <person name="Martin F."/>
            <person name="Silar P."/>
            <person name="Natvig D.O."/>
            <person name="Lalanne C."/>
            <person name="Gautier V."/>
            <person name="Ament-Velasquez S.L."/>
            <person name="Kruys A."/>
            <person name="Hutchinson M.I."/>
            <person name="Powell A.J."/>
            <person name="Barry K."/>
            <person name="Miller A.N."/>
            <person name="Grigoriev I.V."/>
            <person name="Debuchy R."/>
            <person name="Gladieux P."/>
            <person name="Hiltunen Thoren M."/>
            <person name="Johannesson H."/>
        </authorList>
    </citation>
    <scope>NUCLEOTIDE SEQUENCE</scope>
    <source>
        <strain evidence="7">PSN243</strain>
    </source>
</reference>
<keyword evidence="4 6" id="KW-0472">Membrane</keyword>
<feature type="transmembrane region" description="Helical" evidence="6">
    <location>
        <begin position="197"/>
        <end position="220"/>
    </location>
</feature>
<evidence type="ECO:0000313" key="7">
    <source>
        <dbReference type="EMBL" id="KAK4449203.1"/>
    </source>
</evidence>
<name>A0AAV9GPC8_9PEZI</name>
<dbReference type="PANTHER" id="PTHR23507:SF1">
    <property type="entry name" value="FI18259P1-RELATED"/>
    <property type="match status" value="1"/>
</dbReference>
<evidence type="ECO:0000256" key="2">
    <source>
        <dbReference type="ARBA" id="ARBA00022692"/>
    </source>
</evidence>
<feature type="transmembrane region" description="Helical" evidence="6">
    <location>
        <begin position="166"/>
        <end position="191"/>
    </location>
</feature>
<keyword evidence="8" id="KW-1185">Reference proteome</keyword>
<keyword evidence="2 6" id="KW-0812">Transmembrane</keyword>
<dbReference type="Gene3D" id="1.20.1250.20">
    <property type="entry name" value="MFS general substrate transporter like domains"/>
    <property type="match status" value="1"/>
</dbReference>
<feature type="transmembrane region" description="Helical" evidence="6">
    <location>
        <begin position="352"/>
        <end position="374"/>
    </location>
</feature>
<evidence type="ECO:0000256" key="1">
    <source>
        <dbReference type="ARBA" id="ARBA00004141"/>
    </source>
</evidence>
<dbReference type="InterPro" id="IPR036259">
    <property type="entry name" value="MFS_trans_sf"/>
</dbReference>
<evidence type="ECO:0000313" key="8">
    <source>
        <dbReference type="Proteomes" id="UP001321760"/>
    </source>
</evidence>
<dbReference type="GO" id="GO:0022857">
    <property type="term" value="F:transmembrane transporter activity"/>
    <property type="evidence" value="ECO:0007669"/>
    <property type="project" value="InterPro"/>
</dbReference>
<comment type="caution">
    <text evidence="7">The sequence shown here is derived from an EMBL/GenBank/DDBJ whole genome shotgun (WGS) entry which is preliminary data.</text>
</comment>
<dbReference type="Pfam" id="PF07690">
    <property type="entry name" value="MFS_1"/>
    <property type="match status" value="1"/>
</dbReference>
<dbReference type="Proteomes" id="UP001321760">
    <property type="component" value="Unassembled WGS sequence"/>
</dbReference>
<dbReference type="GO" id="GO:0016020">
    <property type="term" value="C:membrane"/>
    <property type="evidence" value="ECO:0007669"/>
    <property type="project" value="UniProtKB-SubCell"/>
</dbReference>
<protein>
    <submittedName>
        <fullName evidence="7">Major facilitator superfamily domain-containing protein</fullName>
    </submittedName>
</protein>
<feature type="transmembrane region" description="Helical" evidence="6">
    <location>
        <begin position="516"/>
        <end position="538"/>
    </location>
</feature>
<feature type="region of interest" description="Disordered" evidence="5">
    <location>
        <begin position="1"/>
        <end position="30"/>
    </location>
</feature>
<dbReference type="AlphaFoldDB" id="A0AAV9GPC8"/>
<dbReference type="SUPFAM" id="SSF103473">
    <property type="entry name" value="MFS general substrate transporter"/>
    <property type="match status" value="1"/>
</dbReference>
<dbReference type="EMBL" id="MU865938">
    <property type="protein sequence ID" value="KAK4449203.1"/>
    <property type="molecule type" value="Genomic_DNA"/>
</dbReference>